<reference evidence="3" key="1">
    <citation type="journal article" date="2020" name="J Insects Food Feed">
        <title>The yellow mealworm (Tenebrio molitor) genome: a resource for the emerging insects as food and feed industry.</title>
        <authorList>
            <person name="Eriksson T."/>
            <person name="Andere A."/>
            <person name="Kelstrup H."/>
            <person name="Emery V."/>
            <person name="Picard C."/>
        </authorList>
    </citation>
    <scope>NUCLEOTIDE SEQUENCE</scope>
    <source>
        <strain evidence="3">Stoneville</strain>
        <tissue evidence="3">Whole head</tissue>
    </source>
</reference>
<dbReference type="PANTHER" id="PTHR46599">
    <property type="entry name" value="PIGGYBAC TRANSPOSABLE ELEMENT-DERIVED PROTEIN 4"/>
    <property type="match status" value="1"/>
</dbReference>
<dbReference type="PANTHER" id="PTHR46599:SF3">
    <property type="entry name" value="PIGGYBAC TRANSPOSABLE ELEMENT-DERIVED PROTEIN 4"/>
    <property type="match status" value="1"/>
</dbReference>
<keyword evidence="4" id="KW-1185">Reference proteome</keyword>
<comment type="caution">
    <text evidence="3">The sequence shown here is derived from an EMBL/GenBank/DDBJ whole genome shotgun (WGS) entry which is preliminary data.</text>
</comment>
<gene>
    <name evidence="3" type="ORF">GEV33_009655</name>
</gene>
<feature type="coiled-coil region" evidence="1">
    <location>
        <begin position="578"/>
        <end position="612"/>
    </location>
</feature>
<name>A0A8J6HE85_TENMO</name>
<dbReference type="AlphaFoldDB" id="A0A8J6HE85"/>
<reference evidence="3" key="2">
    <citation type="submission" date="2021-08" db="EMBL/GenBank/DDBJ databases">
        <authorList>
            <person name="Eriksson T."/>
        </authorList>
    </citation>
    <scope>NUCLEOTIDE SEQUENCE</scope>
    <source>
        <strain evidence="3">Stoneville</strain>
        <tissue evidence="3">Whole head</tissue>
    </source>
</reference>
<evidence type="ECO:0000256" key="1">
    <source>
        <dbReference type="SAM" id="Coils"/>
    </source>
</evidence>
<proteinExistence type="predicted"/>
<dbReference type="Pfam" id="PF13843">
    <property type="entry name" value="DDE_Tnp_1_7"/>
    <property type="match status" value="1"/>
</dbReference>
<evidence type="ECO:0000313" key="3">
    <source>
        <dbReference type="EMBL" id="KAH0813134.1"/>
    </source>
</evidence>
<dbReference type="InterPro" id="IPR029526">
    <property type="entry name" value="PGBD"/>
</dbReference>
<feature type="domain" description="PiggyBac transposable element-derived protein" evidence="2">
    <location>
        <begin position="428"/>
        <end position="553"/>
    </location>
</feature>
<evidence type="ECO:0000259" key="2">
    <source>
        <dbReference type="Pfam" id="PF13843"/>
    </source>
</evidence>
<evidence type="ECO:0000313" key="4">
    <source>
        <dbReference type="Proteomes" id="UP000719412"/>
    </source>
</evidence>
<keyword evidence="1" id="KW-0175">Coiled coil</keyword>
<organism evidence="3 4">
    <name type="scientific">Tenebrio molitor</name>
    <name type="common">Yellow mealworm beetle</name>
    <dbReference type="NCBI Taxonomy" id="7067"/>
    <lineage>
        <taxon>Eukaryota</taxon>
        <taxon>Metazoa</taxon>
        <taxon>Ecdysozoa</taxon>
        <taxon>Arthropoda</taxon>
        <taxon>Hexapoda</taxon>
        <taxon>Insecta</taxon>
        <taxon>Pterygota</taxon>
        <taxon>Neoptera</taxon>
        <taxon>Endopterygota</taxon>
        <taxon>Coleoptera</taxon>
        <taxon>Polyphaga</taxon>
        <taxon>Cucujiformia</taxon>
        <taxon>Tenebrionidae</taxon>
        <taxon>Tenebrio</taxon>
    </lineage>
</organism>
<dbReference type="EMBL" id="JABDTM020025563">
    <property type="protein sequence ID" value="KAH0813134.1"/>
    <property type="molecule type" value="Genomic_DNA"/>
</dbReference>
<protein>
    <recommendedName>
        <fullName evidence="2">PiggyBac transposable element-derived protein domain-containing protein</fullName>
    </recommendedName>
</protein>
<accession>A0A8J6HE85</accession>
<dbReference type="Proteomes" id="UP000719412">
    <property type="component" value="Unassembled WGS sequence"/>
</dbReference>
<sequence>MNGDLSDIEDIGLADADENLIDELPVNHIVTRIGQDVMTQREDVEDQEQSQDFTEYNEIAEEQIRIESEEMTTEQTSAKTKILENSKTNAISGFTAYGIIPLDRNQILKRLPDSKIKDNKEVWSTTFEETLRVAREAQPIRQRYGTCYHSVLEAVYRLCNLNDDTVEFGKRSLPQVLRSAITILVKALSNSYLSKGLFNNSIDRQSEDRFLTLHCDNYGVYVGRAAGRTRPHQKAKWQIQLPNPKDTKLFSVYIAEEARKAYKNLKENGYAYDMWLRLGQAELAKTIVFNRRRVSEDKEINSCDRLLDLCDRIDKNKLNIEKFQRRSVTPSVKMISCDLFGPLLKSGNGNKYVLVIIDYVSSRKILSDIELQEEIDNLSDISSADDNLLDPDFERMAVRASSDFDVAEEIISDDDLYHDDETIDNGSNIMENSLDFVVDETMIPFRGRVLFKQYNPSKASKYGIKLYKVCTPQGFTWDVSIQAGSGENLNGLDLSGSKVVRLTEQVLDEGRLVITDNYYTSIDDDTFDLMEKEGTYGACSLDNIISDNSQSIHMPSDRLQELIEVIIQNQLAGLVGRLAEMQAKIDTLCTENKQLRNEIVNLNQTVQKCVIQDTSLQTSDARASYAETLVKISQNTIIIKPKDKTQSVNKTKSDVLINLSTVESAANISKVKNLRDGGVMLGCGDEGKIKQLTKDRLSAAYEISEVKTFRPRIRVAGFSKDINRENLLKYVVGQNQYIFDDTSEYQRLIYQSQQLKRKQIQSLGVKQFLKGKTMK</sequence>